<organism evidence="2 3">
    <name type="scientific">Bowmanella denitrificans</name>
    <dbReference type="NCBI Taxonomy" id="366582"/>
    <lineage>
        <taxon>Bacteria</taxon>
        <taxon>Pseudomonadati</taxon>
        <taxon>Pseudomonadota</taxon>
        <taxon>Gammaproteobacteria</taxon>
        <taxon>Alteromonadales</taxon>
        <taxon>Alteromonadaceae</taxon>
        <taxon>Bowmanella</taxon>
    </lineage>
</organism>
<gene>
    <name evidence="2" type="ORF">GCM10009092_42470</name>
</gene>
<dbReference type="Proteomes" id="UP001501757">
    <property type="component" value="Unassembled WGS sequence"/>
</dbReference>
<dbReference type="Gene3D" id="1.25.40.10">
    <property type="entry name" value="Tetratricopeptide repeat domain"/>
    <property type="match status" value="1"/>
</dbReference>
<proteinExistence type="predicted"/>
<dbReference type="InterPro" id="IPR024983">
    <property type="entry name" value="CHAT_dom"/>
</dbReference>
<dbReference type="InterPro" id="IPR019734">
    <property type="entry name" value="TPR_rpt"/>
</dbReference>
<evidence type="ECO:0000313" key="3">
    <source>
        <dbReference type="Proteomes" id="UP001501757"/>
    </source>
</evidence>
<dbReference type="SUPFAM" id="SSF48452">
    <property type="entry name" value="TPR-like"/>
    <property type="match status" value="2"/>
</dbReference>
<dbReference type="Pfam" id="PF12770">
    <property type="entry name" value="CHAT"/>
    <property type="match status" value="1"/>
</dbReference>
<dbReference type="PANTHER" id="PTHR10098">
    <property type="entry name" value="RAPSYN-RELATED"/>
    <property type="match status" value="1"/>
</dbReference>
<dbReference type="EMBL" id="BAAAEI010000031">
    <property type="protein sequence ID" value="GAA0373789.1"/>
    <property type="molecule type" value="Genomic_DNA"/>
</dbReference>
<name>A0ABN0XVL8_9ALTE</name>
<keyword evidence="3" id="KW-1185">Reference proteome</keyword>
<dbReference type="InterPro" id="IPR011990">
    <property type="entry name" value="TPR-like_helical_dom_sf"/>
</dbReference>
<evidence type="ECO:0000259" key="1">
    <source>
        <dbReference type="Pfam" id="PF12770"/>
    </source>
</evidence>
<accession>A0ABN0XVL8</accession>
<feature type="domain" description="CHAT" evidence="1">
    <location>
        <begin position="749"/>
        <end position="1028"/>
    </location>
</feature>
<protein>
    <submittedName>
        <fullName evidence="2">CHAT domain-containing protein</fullName>
    </submittedName>
</protein>
<comment type="caution">
    <text evidence="2">The sequence shown here is derived from an EMBL/GenBank/DDBJ whole genome shotgun (WGS) entry which is preliminary data.</text>
</comment>
<sequence length="1040" mass="115275">MEVHPLKNGWWQGGLFALLLVSLTLDAQGCPDYLGHRPLLSQQHISSHSQQPTLLQWQQLDLDITLHIQTQTQDLTLDQPGGRSSTEYFFLPPASSKIQACIYASFAHSVKGDWRFSQVILPPGNDLAGKLLSQAGQLWAEEHTAARVQALALYERVAAMHQDAPVLANSATHLLLLAYAHRHQLDKATARLQHAPLVELPELLHKMAELRARIALAKGDLIQAGQWTDKAIAAADKLQRRNEKAELFTLKGLIALLTGQLTEGQSYLSNAQQLAPDDFKILSYVHSNLSFAELQKSVGKPQSDRNKAMAKALQFELQAADYARQAGFYRNLANIENNIGSIHERHRGLRSALVYYTRALSRIEQRDEPELKALLLRNLGTVSLYLGDYLKARQFLYAALSIIDKAEPVEAALLHCRIGQLHEAQNMPDDATNAYQDCLTMALALSDANLEATARLGLITTDAVKQLHQIQVLANKLSNADLSTRLKMAVAKQQAANNDLQSATETLAQAQHDAAISRDATLEIEVQHLSSQILAEQGHSEAAIEAGNMAINGVEQLHQHLEAQRYGPAWSHKTNSIYNLQAQLLLKQHKTANEKASALFNLIERFKAVSLRQHLQKTPTGYPSSNADMNQASELAGYSAAQNSHAMPLDFYLLETLHSGQVLGESPQQPPELLDMAQVQAKLSPRQAILYYLVLPQRLVILTLTKTSLHMQQLALSEHQLNTLIAQARSQMVEFKQIHSSAMTALASLIPDELADQQDITELMLVPHANLHILPFAALPLKNGTRLGERFALTRIPSANTILQARPVRHDNGEMAFFADPLFSSASTAAPEQAVFRNWSERVSPLHYTATEARDIARLFTNQKATLYVGAEANRRNLFSAQVRNARVLHIATHGYFNPVNPDNMGFQLAALDQSGIPIEGFVTLPELFSYPFSNELVVINGCDTAMGKAQTGEGMVGLVHGFMAQGTKHVVSTLWPVADKASALFMQAFYQSLLTQGSLPEALKDARSHLRRHPRYRSPYYWAPYVLHSTVPDVQMRFE</sequence>
<dbReference type="SMART" id="SM00028">
    <property type="entry name" value="TPR"/>
    <property type="match status" value="4"/>
</dbReference>
<evidence type="ECO:0000313" key="2">
    <source>
        <dbReference type="EMBL" id="GAA0373789.1"/>
    </source>
</evidence>
<reference evidence="2 3" key="1">
    <citation type="journal article" date="2019" name="Int. J. Syst. Evol. Microbiol.">
        <title>The Global Catalogue of Microorganisms (GCM) 10K type strain sequencing project: providing services to taxonomists for standard genome sequencing and annotation.</title>
        <authorList>
            <consortium name="The Broad Institute Genomics Platform"/>
            <consortium name="The Broad Institute Genome Sequencing Center for Infectious Disease"/>
            <person name="Wu L."/>
            <person name="Ma J."/>
        </authorList>
    </citation>
    <scope>NUCLEOTIDE SEQUENCE [LARGE SCALE GENOMIC DNA]</scope>
    <source>
        <strain evidence="2 3">JCM 13378</strain>
    </source>
</reference>